<dbReference type="EMBL" id="FP565575">
    <property type="protein sequence ID" value="CBE70108.1"/>
    <property type="molecule type" value="Genomic_DNA"/>
</dbReference>
<dbReference type="EC" id="1.3.3.15" evidence="6"/>
<dbReference type="Gene3D" id="3.50.50.60">
    <property type="entry name" value="FAD/NAD(P)-binding domain"/>
    <property type="match status" value="1"/>
</dbReference>
<evidence type="ECO:0000256" key="1">
    <source>
        <dbReference type="ARBA" id="ARBA00001974"/>
    </source>
</evidence>
<dbReference type="PANTHER" id="PTHR42923">
    <property type="entry name" value="PROTOPORPHYRINOGEN OXIDASE"/>
    <property type="match status" value="1"/>
</dbReference>
<comment type="similarity">
    <text evidence="6">Belongs to the protoporphyrinogen/coproporphyrinogen oxidase family. Coproporphyrinogen III oxidase subfamily.</text>
</comment>
<comment type="pathway">
    <text evidence="6">Porphyrin-containing compound metabolism; protoheme biosynthesis.</text>
</comment>
<dbReference type="Gene3D" id="1.10.3110.10">
    <property type="entry name" value="protoporphyrinogen ix oxidase, domain 3"/>
    <property type="match status" value="1"/>
</dbReference>
<dbReference type="InterPro" id="IPR036188">
    <property type="entry name" value="FAD/NAD-bd_sf"/>
</dbReference>
<evidence type="ECO:0000313" key="9">
    <source>
        <dbReference type="Proteomes" id="UP000006898"/>
    </source>
</evidence>
<dbReference type="SUPFAM" id="SSF51905">
    <property type="entry name" value="FAD/NAD(P)-binding domain"/>
    <property type="match status" value="1"/>
</dbReference>
<evidence type="ECO:0000256" key="5">
    <source>
        <dbReference type="ARBA" id="ARBA00023133"/>
    </source>
</evidence>
<feature type="domain" description="Amine oxidase" evidence="7">
    <location>
        <begin position="19"/>
        <end position="473"/>
    </location>
</feature>
<dbReference type="SUPFAM" id="SSF54373">
    <property type="entry name" value="FAD-linked reductases, C-terminal domain"/>
    <property type="match status" value="1"/>
</dbReference>
<keyword evidence="3 6" id="KW-0274">FAD</keyword>
<accession>D5MMI6</accession>
<dbReference type="Gene3D" id="3.90.660.20">
    <property type="entry name" value="Protoporphyrinogen oxidase, mitochondrial, domain 2"/>
    <property type="match status" value="1"/>
</dbReference>
<dbReference type="PATRIC" id="fig|671143.5.peg.2666"/>
<keyword evidence="2 6" id="KW-0285">Flavoprotein</keyword>
<comment type="function">
    <text evidence="6">Involved in coproporphyrin-dependent heme b biosynthesis. Catalyzes the oxidation of coproporphyrinogen III to coproporphyrin III.</text>
</comment>
<proteinExistence type="inferred from homology"/>
<dbReference type="HOGENOM" id="CLU_009629_3_0_0"/>
<evidence type="ECO:0000259" key="7">
    <source>
        <dbReference type="Pfam" id="PF01593"/>
    </source>
</evidence>
<dbReference type="Pfam" id="PF01593">
    <property type="entry name" value="Amino_oxidase"/>
    <property type="match status" value="1"/>
</dbReference>
<sequence length="495" mass="53869">MATEQHSGSRRIVVVGSGIAGLAAAYRLQERCEQDGPPCEVRVLEAAARPGGAISTTHRDGFVLESGPDTIFTDKPWGLDLIRRLGLSEQVIGTNEAHRRTFVVRDGALHPLPEGFALMGPTKPWPFLQSGLLSWRGKARAALDLVLPRGGPSDDESLASFVRRRFGQEFLDRLAQPMIGGIYGADPERLSLRATFPQFLQMEATHRSVILGLRRMRPAGRGVGHTSSGPRYGLFVTLDHGLQALVDAMVKRLPAGTLRLRAPVDRIAHTEQGWTVRLGDGASLQADGLILAVPAFEIARLTHDLDQDLARQLEAMPYASSVTINLAYRREAIHHPLDGFGFVVPACEGRTIIACSFSSVKFAHRAPAGHVLLRAFAGGALQPEPFTWDDETLLSAVRRDLEELLAIHAPPLWSQLVRHPRVMPQYQVGHLGRLAALEETLRRWPTLKLTGNAYRGVGVPDVVHSGETAADSLLAELAPSPTEPTPACTEGDSRL</sequence>
<protein>
    <recommendedName>
        <fullName evidence="6">Coproporphyrinogen III oxidase</fullName>
        <ecNumber evidence="6">1.3.3.15</ecNumber>
    </recommendedName>
</protein>
<dbReference type="GO" id="GO:0006783">
    <property type="term" value="P:heme biosynthetic process"/>
    <property type="evidence" value="ECO:0007669"/>
    <property type="project" value="UniProtKB-UniRule"/>
</dbReference>
<gene>
    <name evidence="8" type="ORF">DAMO_3035</name>
</gene>
<evidence type="ECO:0000256" key="4">
    <source>
        <dbReference type="ARBA" id="ARBA00023002"/>
    </source>
</evidence>
<dbReference type="InterPro" id="IPR002937">
    <property type="entry name" value="Amino_oxidase"/>
</dbReference>
<organism evidence="8 9">
    <name type="scientific">Methylomirabilis oxygeniifera</name>
    <dbReference type="NCBI Taxonomy" id="671143"/>
    <lineage>
        <taxon>Bacteria</taxon>
        <taxon>Candidatus Methylomirabilota</taxon>
        <taxon>Candidatus Methylomirabilia</taxon>
        <taxon>Candidatus Methylomirabilales</taxon>
        <taxon>Candidatus Methylomirabilaceae</taxon>
        <taxon>Candidatus Methylomirabilis</taxon>
    </lineage>
</organism>
<evidence type="ECO:0000256" key="6">
    <source>
        <dbReference type="RuleBase" id="RU364052"/>
    </source>
</evidence>
<dbReference type="InterPro" id="IPR004572">
    <property type="entry name" value="Protoporphyrinogen_oxidase"/>
</dbReference>
<dbReference type="Proteomes" id="UP000006898">
    <property type="component" value="Chromosome"/>
</dbReference>
<keyword evidence="6" id="KW-0963">Cytoplasm</keyword>
<comment type="subcellular location">
    <subcellularLocation>
        <location evidence="6">Cytoplasm</location>
    </subcellularLocation>
</comment>
<name>D5MMI6_METO1</name>
<keyword evidence="5 6" id="KW-0350">Heme biosynthesis</keyword>
<evidence type="ECO:0000313" key="8">
    <source>
        <dbReference type="EMBL" id="CBE70108.1"/>
    </source>
</evidence>
<comment type="catalytic activity">
    <reaction evidence="6">
        <text>coproporphyrinogen III + 3 O2 = coproporphyrin III + 3 H2O2</text>
        <dbReference type="Rhea" id="RHEA:43436"/>
        <dbReference type="ChEBI" id="CHEBI:15379"/>
        <dbReference type="ChEBI" id="CHEBI:16240"/>
        <dbReference type="ChEBI" id="CHEBI:57309"/>
        <dbReference type="ChEBI" id="CHEBI:131725"/>
        <dbReference type="EC" id="1.3.3.15"/>
    </reaction>
</comment>
<dbReference type="PANTHER" id="PTHR42923:SF3">
    <property type="entry name" value="PROTOPORPHYRINOGEN OXIDASE"/>
    <property type="match status" value="1"/>
</dbReference>
<dbReference type="KEGG" id="mox:DAMO_3035"/>
<keyword evidence="4 6" id="KW-0560">Oxidoreductase</keyword>
<evidence type="ECO:0000256" key="2">
    <source>
        <dbReference type="ARBA" id="ARBA00022630"/>
    </source>
</evidence>
<dbReference type="UniPathway" id="UPA00252"/>
<evidence type="ECO:0000256" key="3">
    <source>
        <dbReference type="ARBA" id="ARBA00022827"/>
    </source>
</evidence>
<dbReference type="NCBIfam" id="TIGR00562">
    <property type="entry name" value="proto_IX_ox"/>
    <property type="match status" value="1"/>
</dbReference>
<dbReference type="InterPro" id="IPR050464">
    <property type="entry name" value="Zeta_carotene_desat/Oxidored"/>
</dbReference>
<dbReference type="GO" id="GO:0004729">
    <property type="term" value="F:oxygen-dependent protoporphyrinogen oxidase activity"/>
    <property type="evidence" value="ECO:0007669"/>
    <property type="project" value="UniProtKB-UniRule"/>
</dbReference>
<reference evidence="8 9" key="1">
    <citation type="journal article" date="2010" name="Nature">
        <title>Nitrite-driven anaerobic methane oxidation by oxygenic bacteria.</title>
        <authorList>
            <person name="Ettwig K.F."/>
            <person name="Butler M.K."/>
            <person name="Le Paslier D."/>
            <person name="Pelletier E."/>
            <person name="Mangenot S."/>
            <person name="Kuypers M.M.M."/>
            <person name="Schreiber F."/>
            <person name="Dutilh B.E."/>
            <person name="Zedelius J."/>
            <person name="de Beer D."/>
            <person name="Gloerich J."/>
            <person name="Wessels H.J.C.T."/>
            <person name="van Allen T."/>
            <person name="Luesken F."/>
            <person name="Wu M."/>
            <person name="van de Pas-Schoonen K.T."/>
            <person name="Op den Camp H.J.M."/>
            <person name="Janssen-Megens E.M."/>
            <person name="Francoijs K-J."/>
            <person name="Stunnenberg H."/>
            <person name="Weissenbach J."/>
            <person name="Jetten M.S.M."/>
            <person name="Strous M."/>
        </authorList>
    </citation>
    <scope>NUCLEOTIDE SEQUENCE [LARGE SCALE GENOMIC DNA]</scope>
</reference>
<dbReference type="STRING" id="671143.DAMO_3035"/>
<dbReference type="AlphaFoldDB" id="D5MMI6"/>
<dbReference type="GO" id="GO:0005737">
    <property type="term" value="C:cytoplasm"/>
    <property type="evidence" value="ECO:0007669"/>
    <property type="project" value="UniProtKB-SubCell"/>
</dbReference>
<dbReference type="eggNOG" id="COG1232">
    <property type="taxonomic scope" value="Bacteria"/>
</dbReference>
<comment type="cofactor">
    <cofactor evidence="1 6">
        <name>FAD</name>
        <dbReference type="ChEBI" id="CHEBI:57692"/>
    </cofactor>
</comment>